<proteinExistence type="predicted"/>
<keyword evidence="1" id="KW-1133">Transmembrane helix</keyword>
<accession>A0A3S3UPY1</accession>
<reference evidence="2 3" key="1">
    <citation type="journal article" date="2015" name="Int. J. Syst. Evol. Microbiol.">
        <title>Gemmobacter intermedius sp. nov., isolated from a white stork (Ciconia ciconia).</title>
        <authorList>
            <person name="Kampfer P."/>
            <person name="Jerzak L."/>
            <person name="Wilharm G."/>
            <person name="Golke J."/>
            <person name="Busse H.J."/>
            <person name="Glaeser S.P."/>
        </authorList>
    </citation>
    <scope>NUCLEOTIDE SEQUENCE [LARGE SCALE GENOMIC DNA]</scope>
    <source>
        <strain evidence="2 3">119/4</strain>
    </source>
</reference>
<dbReference type="InterPro" id="IPR009325">
    <property type="entry name" value="DUF983"/>
</dbReference>
<dbReference type="Proteomes" id="UP000287168">
    <property type="component" value="Unassembled WGS sequence"/>
</dbReference>
<gene>
    <name evidence="2" type="ORF">EP867_16210</name>
</gene>
<comment type="caution">
    <text evidence="2">The sequence shown here is derived from an EMBL/GenBank/DDBJ whole genome shotgun (WGS) entry which is preliminary data.</text>
</comment>
<sequence length="80" mass="8808">METRRTTEAILRGARSRCPNCGRGALFQGYLSKVDRCAVCGEDYTRIRPADGPTFFVLCITCLLLIPAQIVTFHLAGKTS</sequence>
<feature type="transmembrane region" description="Helical" evidence="1">
    <location>
        <begin position="55"/>
        <end position="76"/>
    </location>
</feature>
<keyword evidence="1" id="KW-0812">Transmembrane</keyword>
<dbReference type="OrthoDB" id="9799456at2"/>
<dbReference type="RefSeq" id="WP_128490515.1">
    <property type="nucleotide sequence ID" value="NZ_SBLC01000036.1"/>
</dbReference>
<organism evidence="2 3">
    <name type="scientific">Falsigemmobacter intermedius</name>
    <dbReference type="NCBI Taxonomy" id="1553448"/>
    <lineage>
        <taxon>Bacteria</taxon>
        <taxon>Pseudomonadati</taxon>
        <taxon>Pseudomonadota</taxon>
        <taxon>Alphaproteobacteria</taxon>
        <taxon>Rhodobacterales</taxon>
        <taxon>Paracoccaceae</taxon>
        <taxon>Falsigemmobacter</taxon>
    </lineage>
</organism>
<keyword evidence="3" id="KW-1185">Reference proteome</keyword>
<evidence type="ECO:0000313" key="3">
    <source>
        <dbReference type="Proteomes" id="UP000287168"/>
    </source>
</evidence>
<dbReference type="Pfam" id="PF06170">
    <property type="entry name" value="DUF983"/>
    <property type="match status" value="1"/>
</dbReference>
<keyword evidence="1" id="KW-0472">Membrane</keyword>
<name>A0A3S3UPY1_9RHOB</name>
<protein>
    <submittedName>
        <fullName evidence="2">DUF983 domain-containing protein</fullName>
    </submittedName>
</protein>
<dbReference type="AlphaFoldDB" id="A0A3S3UPY1"/>
<evidence type="ECO:0000256" key="1">
    <source>
        <dbReference type="SAM" id="Phobius"/>
    </source>
</evidence>
<dbReference type="EMBL" id="SBLC01000036">
    <property type="protein sequence ID" value="RWY38460.1"/>
    <property type="molecule type" value="Genomic_DNA"/>
</dbReference>
<evidence type="ECO:0000313" key="2">
    <source>
        <dbReference type="EMBL" id="RWY38460.1"/>
    </source>
</evidence>